<dbReference type="PANTHER" id="PTHR39966">
    <property type="entry name" value="BLL2471 PROTEIN-RELATED"/>
    <property type="match status" value="1"/>
</dbReference>
<dbReference type="GO" id="GO:0005886">
    <property type="term" value="C:plasma membrane"/>
    <property type="evidence" value="ECO:0007669"/>
    <property type="project" value="TreeGrafter"/>
</dbReference>
<proteinExistence type="predicted"/>
<name>A0A3B0YA99_9ZZZZ</name>
<sequence length="148" mass="16968">MASISEFFSAQHRACDRTFEEMEETISRKDWPQAESLYKELSEDTLQHFSNEEEALFLLFEEKTGMHAGPTQVMRSEHIELRELLQRIGDAVQAGNQDEALGTAETFFLFLQQHNVKEEQMLYPMTDQALQGSLHELSAKVPGFPCPD</sequence>
<dbReference type="PANTHER" id="PTHR39966:SF3">
    <property type="entry name" value="DUF438 DOMAIN-CONTAINING PROTEIN"/>
    <property type="match status" value="1"/>
</dbReference>
<dbReference type="Gene3D" id="1.20.120.520">
    <property type="entry name" value="nmb1532 protein domain like"/>
    <property type="match status" value="1"/>
</dbReference>
<organism evidence="2">
    <name type="scientific">hydrothermal vent metagenome</name>
    <dbReference type="NCBI Taxonomy" id="652676"/>
    <lineage>
        <taxon>unclassified sequences</taxon>
        <taxon>metagenomes</taxon>
        <taxon>ecological metagenomes</taxon>
    </lineage>
</organism>
<protein>
    <submittedName>
        <fullName evidence="2">Repair of Iron Centers di-iron protein</fullName>
    </submittedName>
</protein>
<dbReference type="InterPro" id="IPR012312">
    <property type="entry name" value="Hemerythrin-like"/>
</dbReference>
<dbReference type="EMBL" id="UOFM01000231">
    <property type="protein sequence ID" value="VAW77738.1"/>
    <property type="molecule type" value="Genomic_DNA"/>
</dbReference>
<accession>A0A3B0YA99</accession>
<feature type="domain" description="Hemerythrin-like" evidence="1">
    <location>
        <begin position="4"/>
        <end position="125"/>
    </location>
</feature>
<evidence type="ECO:0000313" key="2">
    <source>
        <dbReference type="EMBL" id="VAW77738.1"/>
    </source>
</evidence>
<gene>
    <name evidence="2" type="ORF">MNBD_GAMMA14-2657</name>
</gene>
<dbReference type="AlphaFoldDB" id="A0A3B0YA99"/>
<evidence type="ECO:0000259" key="1">
    <source>
        <dbReference type="Pfam" id="PF01814"/>
    </source>
</evidence>
<reference evidence="2" key="1">
    <citation type="submission" date="2018-06" db="EMBL/GenBank/DDBJ databases">
        <authorList>
            <person name="Zhirakovskaya E."/>
        </authorList>
    </citation>
    <scope>NUCLEOTIDE SEQUENCE</scope>
</reference>
<dbReference type="Pfam" id="PF01814">
    <property type="entry name" value="Hemerythrin"/>
    <property type="match status" value="1"/>
</dbReference>